<name>A0A9W7A284_9STRA</name>
<gene>
    <name evidence="2" type="ORF">TrST_g5487</name>
</gene>
<evidence type="ECO:0000256" key="1">
    <source>
        <dbReference type="SAM" id="MobiDB-lite"/>
    </source>
</evidence>
<dbReference type="OrthoDB" id="10596385at2759"/>
<dbReference type="EMBL" id="BRXY01000076">
    <property type="protein sequence ID" value="GMH62171.1"/>
    <property type="molecule type" value="Genomic_DNA"/>
</dbReference>
<feature type="region of interest" description="Disordered" evidence="1">
    <location>
        <begin position="706"/>
        <end position="736"/>
    </location>
</feature>
<feature type="region of interest" description="Disordered" evidence="1">
    <location>
        <begin position="143"/>
        <end position="179"/>
    </location>
</feature>
<comment type="caution">
    <text evidence="2">The sequence shown here is derived from an EMBL/GenBank/DDBJ whole genome shotgun (WGS) entry which is preliminary data.</text>
</comment>
<feature type="compositionally biased region" description="Low complexity" evidence="1">
    <location>
        <begin position="161"/>
        <end position="179"/>
    </location>
</feature>
<protein>
    <submittedName>
        <fullName evidence="2">Uncharacterized protein</fullName>
    </submittedName>
</protein>
<organism evidence="2 3">
    <name type="scientific">Triparma strigata</name>
    <dbReference type="NCBI Taxonomy" id="1606541"/>
    <lineage>
        <taxon>Eukaryota</taxon>
        <taxon>Sar</taxon>
        <taxon>Stramenopiles</taxon>
        <taxon>Ochrophyta</taxon>
        <taxon>Bolidophyceae</taxon>
        <taxon>Parmales</taxon>
        <taxon>Triparmaceae</taxon>
        <taxon>Triparma</taxon>
    </lineage>
</organism>
<evidence type="ECO:0000313" key="3">
    <source>
        <dbReference type="Proteomes" id="UP001165085"/>
    </source>
</evidence>
<reference evidence="3" key="1">
    <citation type="journal article" date="2023" name="Commun. Biol.">
        <title>Genome analysis of Parmales, the sister group of diatoms, reveals the evolutionary specialization of diatoms from phago-mixotrophs to photoautotrophs.</title>
        <authorList>
            <person name="Ban H."/>
            <person name="Sato S."/>
            <person name="Yoshikawa S."/>
            <person name="Yamada K."/>
            <person name="Nakamura Y."/>
            <person name="Ichinomiya M."/>
            <person name="Sato N."/>
            <person name="Blanc-Mathieu R."/>
            <person name="Endo H."/>
            <person name="Kuwata A."/>
            <person name="Ogata H."/>
        </authorList>
    </citation>
    <scope>NUCLEOTIDE SEQUENCE [LARGE SCALE GENOMIC DNA]</scope>
    <source>
        <strain evidence="3">NIES 3701</strain>
    </source>
</reference>
<feature type="compositionally biased region" description="Basic residues" evidence="1">
    <location>
        <begin position="710"/>
        <end position="722"/>
    </location>
</feature>
<keyword evidence="3" id="KW-1185">Reference proteome</keyword>
<dbReference type="AlphaFoldDB" id="A0A9W7A284"/>
<sequence length="736" mass="82002">MTRSASDGQQWSLLFFGQLRIVELKFIRIATGYERSNCILLIPDPSSSSRLRFIMGKSQYARKADNNKKRQDSRKKVGEEAKLKSLVTRSAGKVRVYESLLDEEYAESSEAQKNSNTDSRWVCADYFFGEGCRERKCRRNHDIPPLSGVVTSGQPTKPGRESSGGLSRSRSKSRSSSMSESSGVCLQKYTCLSTADEKKSWKRSGEVVYVVIEGAIVYNRDSGGFVSGDASVDTPPRPPPGSPLPTPTIEEVTSDFNHTSIAVSSSANSVHFSSLPEFVLGHILTFVEDVGDFGRVSISCKINLEIFTSPPMIQIINRLFNWPLDSSCTDAQALYHTRNNLAHRRLLIALLSSDPIQINPNTHKQAITKCLVHKNSIIIPGVESLCIYNVHRSLSSPVHVVRAAPFKKDVRILDFDRTDTHVLTLSTLYNSPFKLFLTSLPLLDFLCGEGLTASSPFDSLTDILTSSPLAPSNFLAPFISDPPFTPKIMNFNKSHVIIATYSLYTDTESPQPNHLGVQLCSEVILLKVTSTTIEYVKHIHTSQISSTIPIPFVPPSVSPPLPLLTSPLLLPSLLSLLSSLQTGFTLSNPTPTTLNIRFNTQTFTLSTLKNKIYDTHLYNDDGLCKRETSWGNISVEYDIRVCKFLSRNLINGGVVYETIGVIRDIVEYYLDICGEVYCGVWGGEVFVGFFKGEAEEERVRTVKKGIERKEKKKKRMEKKPQKHDKFARGQNRAMNL</sequence>
<accession>A0A9W7A284</accession>
<dbReference type="Proteomes" id="UP001165085">
    <property type="component" value="Unassembled WGS sequence"/>
</dbReference>
<evidence type="ECO:0000313" key="2">
    <source>
        <dbReference type="EMBL" id="GMH62171.1"/>
    </source>
</evidence>
<proteinExistence type="predicted"/>